<gene>
    <name evidence="1" type="ORF">LTRI10_LOCUS34176</name>
</gene>
<organism evidence="1 2">
    <name type="scientific">Linum trigynum</name>
    <dbReference type="NCBI Taxonomy" id="586398"/>
    <lineage>
        <taxon>Eukaryota</taxon>
        <taxon>Viridiplantae</taxon>
        <taxon>Streptophyta</taxon>
        <taxon>Embryophyta</taxon>
        <taxon>Tracheophyta</taxon>
        <taxon>Spermatophyta</taxon>
        <taxon>Magnoliopsida</taxon>
        <taxon>eudicotyledons</taxon>
        <taxon>Gunneridae</taxon>
        <taxon>Pentapetalae</taxon>
        <taxon>rosids</taxon>
        <taxon>fabids</taxon>
        <taxon>Malpighiales</taxon>
        <taxon>Linaceae</taxon>
        <taxon>Linum</taxon>
    </lineage>
</organism>
<proteinExistence type="predicted"/>
<reference evidence="1 2" key="1">
    <citation type="submission" date="2024-04" db="EMBL/GenBank/DDBJ databases">
        <authorList>
            <person name="Fracassetti M."/>
        </authorList>
    </citation>
    <scope>NUCLEOTIDE SEQUENCE [LARGE SCALE GENOMIC DNA]</scope>
</reference>
<dbReference type="Proteomes" id="UP001497516">
    <property type="component" value="Chromosome 6"/>
</dbReference>
<name>A0AAV2F6C3_9ROSI</name>
<sequence>MAACCMLGRGGGSEAPRRGLGAGGWGSVYNHWTRRCSKTYFRSSPGVAGFTGDSQDSSAHHFLVTSASAVVRRDDNALVNSKQGVNPDYYYAHHYIKEGIEPWAFEASDSGRWVRKLINRRFDGFADEMAILPEPVLPVGKPGTKIPCAAWQKVFDKCVKRHENAVAGKCEYLRCKLYECRATQN</sequence>
<dbReference type="AlphaFoldDB" id="A0AAV2F6C3"/>
<evidence type="ECO:0000313" key="2">
    <source>
        <dbReference type="Proteomes" id="UP001497516"/>
    </source>
</evidence>
<evidence type="ECO:0000313" key="1">
    <source>
        <dbReference type="EMBL" id="CAL1393612.1"/>
    </source>
</evidence>
<accession>A0AAV2F6C3</accession>
<keyword evidence="2" id="KW-1185">Reference proteome</keyword>
<protein>
    <submittedName>
        <fullName evidence="1">Uncharacterized protein</fullName>
    </submittedName>
</protein>
<dbReference type="EMBL" id="OZ034819">
    <property type="protein sequence ID" value="CAL1393612.1"/>
    <property type="molecule type" value="Genomic_DNA"/>
</dbReference>